<dbReference type="InterPro" id="IPR037185">
    <property type="entry name" value="EmrE-like"/>
</dbReference>
<dbReference type="InterPro" id="IPR000620">
    <property type="entry name" value="EamA_dom"/>
</dbReference>
<gene>
    <name evidence="3" type="ORF">TTHN1_01696</name>
</gene>
<dbReference type="EMBL" id="LR027517">
    <property type="protein sequence ID" value="VCU53907.1"/>
    <property type="molecule type" value="Genomic_DNA"/>
</dbReference>
<dbReference type="Proteomes" id="UP000279841">
    <property type="component" value="Chromosome"/>
</dbReference>
<feature type="transmembrane region" description="Helical" evidence="1">
    <location>
        <begin position="12"/>
        <end position="33"/>
    </location>
</feature>
<evidence type="ECO:0000313" key="3">
    <source>
        <dbReference type="EMBL" id="VCU53907.1"/>
    </source>
</evidence>
<keyword evidence="1" id="KW-0812">Transmembrane</keyword>
<feature type="transmembrane region" description="Helical" evidence="1">
    <location>
        <begin position="39"/>
        <end position="60"/>
    </location>
</feature>
<dbReference type="AlphaFoldDB" id="A0A3P4ARZ5"/>
<dbReference type="PANTHER" id="PTHR22911:SF76">
    <property type="entry name" value="EAMA DOMAIN-CONTAINING PROTEIN"/>
    <property type="match status" value="1"/>
</dbReference>
<name>A0A3P4ARZ5_THETH</name>
<sequence length="298" mass="31066">MRTMRPPGWKIGAVLLVGILAISFGSILVRLALRASGDQSLAFSLVMSAGRLALAALLLAPGWTRPLGGRAGLPFALAAGGFLALHFAFWITSLSYTSVAASTALVTTNPVWVTLLGWWLFGERPSFLTLLGVGVALLGGVLIGLGDSEGGGGANPLLGDFLALLGAVAASCYFLLGREAQRRGLSTWAYVRVAYTAAALLLLPLPYLFGGGYGGYPLEVYAYLLLMALLPQLVGHTSFNWATRHIPPVLVTLAILFEPVGASLLAFLLFGELPGVQVLLGALILLVGVALAVVGGRR</sequence>
<feature type="transmembrane region" description="Helical" evidence="1">
    <location>
        <begin position="221"/>
        <end position="242"/>
    </location>
</feature>
<keyword evidence="1" id="KW-1133">Transmembrane helix</keyword>
<feature type="transmembrane region" description="Helical" evidence="1">
    <location>
        <begin position="276"/>
        <end position="295"/>
    </location>
</feature>
<feature type="transmembrane region" description="Helical" evidence="1">
    <location>
        <begin position="249"/>
        <end position="270"/>
    </location>
</feature>
<dbReference type="PANTHER" id="PTHR22911">
    <property type="entry name" value="ACYL-MALONYL CONDENSING ENZYME-RELATED"/>
    <property type="match status" value="1"/>
</dbReference>
<reference evidence="3 4" key="1">
    <citation type="submission" date="2018-10" db="EMBL/GenBank/DDBJ databases">
        <authorList>
            <person name="Peiro R."/>
            <person name="Begona"/>
            <person name="Cbmso G."/>
            <person name="Lopez M."/>
            <person name="Gonzalez S."/>
            <person name="Sacristan E."/>
            <person name="Castillo E."/>
        </authorList>
    </citation>
    <scope>NUCLEOTIDE SEQUENCE [LARGE SCALE GENOMIC DNA]</scope>
    <source>
        <strain evidence="3">TTHNAR1</strain>
    </source>
</reference>
<evidence type="ECO:0000313" key="4">
    <source>
        <dbReference type="Proteomes" id="UP000279841"/>
    </source>
</evidence>
<feature type="domain" description="EamA" evidence="2">
    <location>
        <begin position="158"/>
        <end position="293"/>
    </location>
</feature>
<feature type="domain" description="EamA" evidence="2">
    <location>
        <begin position="14"/>
        <end position="143"/>
    </location>
</feature>
<feature type="transmembrane region" description="Helical" evidence="1">
    <location>
        <begin position="157"/>
        <end position="176"/>
    </location>
</feature>
<dbReference type="Pfam" id="PF00892">
    <property type="entry name" value="EamA"/>
    <property type="match status" value="2"/>
</dbReference>
<dbReference type="SUPFAM" id="SSF103481">
    <property type="entry name" value="Multidrug resistance efflux transporter EmrE"/>
    <property type="match status" value="2"/>
</dbReference>
<evidence type="ECO:0000259" key="2">
    <source>
        <dbReference type="Pfam" id="PF00892"/>
    </source>
</evidence>
<feature type="transmembrane region" description="Helical" evidence="1">
    <location>
        <begin position="99"/>
        <end position="120"/>
    </location>
</feature>
<dbReference type="GO" id="GO:0016020">
    <property type="term" value="C:membrane"/>
    <property type="evidence" value="ECO:0007669"/>
    <property type="project" value="InterPro"/>
</dbReference>
<dbReference type="RefSeq" id="WP_124105116.1">
    <property type="nucleotide sequence ID" value="NZ_LR027517.1"/>
</dbReference>
<accession>A0A3P4ARZ5</accession>
<protein>
    <recommendedName>
        <fullName evidence="2">EamA domain-containing protein</fullName>
    </recommendedName>
</protein>
<proteinExistence type="predicted"/>
<evidence type="ECO:0000256" key="1">
    <source>
        <dbReference type="SAM" id="Phobius"/>
    </source>
</evidence>
<feature type="transmembrane region" description="Helical" evidence="1">
    <location>
        <begin position="188"/>
        <end position="209"/>
    </location>
</feature>
<organism evidence="3 4">
    <name type="scientific">Thermus thermophilus</name>
    <dbReference type="NCBI Taxonomy" id="274"/>
    <lineage>
        <taxon>Bacteria</taxon>
        <taxon>Thermotogati</taxon>
        <taxon>Deinococcota</taxon>
        <taxon>Deinococci</taxon>
        <taxon>Thermales</taxon>
        <taxon>Thermaceae</taxon>
        <taxon>Thermus</taxon>
    </lineage>
</organism>
<feature type="transmembrane region" description="Helical" evidence="1">
    <location>
        <begin position="127"/>
        <end position="145"/>
    </location>
</feature>
<dbReference type="Gene3D" id="1.10.3730.20">
    <property type="match status" value="1"/>
</dbReference>
<keyword evidence="1" id="KW-0472">Membrane</keyword>
<feature type="transmembrane region" description="Helical" evidence="1">
    <location>
        <begin position="72"/>
        <end position="93"/>
    </location>
</feature>